<keyword evidence="5 14" id="KW-0597">Phosphoprotein</keyword>
<evidence type="ECO:0000256" key="7">
    <source>
        <dbReference type="ARBA" id="ARBA00022741"/>
    </source>
</evidence>
<keyword evidence="6" id="KW-0808">Transferase</keyword>
<evidence type="ECO:0000313" key="21">
    <source>
        <dbReference type="EMBL" id="OJJ25096.1"/>
    </source>
</evidence>
<dbReference type="Pfam" id="PF00072">
    <property type="entry name" value="Response_reg"/>
    <property type="match status" value="1"/>
</dbReference>
<dbReference type="FunFam" id="3.30.565.10:FF:000010">
    <property type="entry name" value="Sensor histidine kinase RcsC"/>
    <property type="match status" value="1"/>
</dbReference>
<name>A0A1L9QR38_9CYAN</name>
<dbReference type="InterPro" id="IPR036890">
    <property type="entry name" value="HATPase_C_sf"/>
</dbReference>
<dbReference type="SUPFAM" id="SSF52172">
    <property type="entry name" value="CheY-like"/>
    <property type="match status" value="1"/>
</dbReference>
<evidence type="ECO:0000256" key="14">
    <source>
        <dbReference type="PROSITE-ProRule" id="PRU00169"/>
    </source>
</evidence>
<evidence type="ECO:0000256" key="13">
    <source>
        <dbReference type="ARBA" id="ARBA00074306"/>
    </source>
</evidence>
<dbReference type="InterPro" id="IPR001610">
    <property type="entry name" value="PAC"/>
</dbReference>
<dbReference type="FunFam" id="3.30.450.20:FF:000099">
    <property type="entry name" value="Sensory box sensor histidine kinase"/>
    <property type="match status" value="1"/>
</dbReference>
<evidence type="ECO:0000259" key="19">
    <source>
        <dbReference type="PROSITE" id="PS50113"/>
    </source>
</evidence>
<feature type="modified residue" description="4-aspartylphosphate" evidence="14">
    <location>
        <position position="1186"/>
    </location>
</feature>
<evidence type="ECO:0000256" key="9">
    <source>
        <dbReference type="ARBA" id="ARBA00022840"/>
    </source>
</evidence>
<dbReference type="InterPro" id="IPR036097">
    <property type="entry name" value="HisK_dim/P_sf"/>
</dbReference>
<evidence type="ECO:0000259" key="16">
    <source>
        <dbReference type="PROSITE" id="PS50109"/>
    </source>
</evidence>
<dbReference type="PROSITE" id="PS50110">
    <property type="entry name" value="RESPONSE_REGULATORY"/>
    <property type="match status" value="1"/>
</dbReference>
<dbReference type="GO" id="GO:0000155">
    <property type="term" value="F:phosphorelay sensor kinase activity"/>
    <property type="evidence" value="ECO:0007669"/>
    <property type="project" value="InterPro"/>
</dbReference>
<dbReference type="Pfam" id="PF08447">
    <property type="entry name" value="PAS_3"/>
    <property type="match status" value="1"/>
</dbReference>
<dbReference type="Gene3D" id="3.30.450.20">
    <property type="entry name" value="PAS domain"/>
    <property type="match status" value="3"/>
</dbReference>
<dbReference type="PROSITE" id="PS50109">
    <property type="entry name" value="HIS_KIN"/>
    <property type="match status" value="1"/>
</dbReference>
<organism evidence="21 22">
    <name type="scientific">Roseofilum reptotaenium AO1-A</name>
    <dbReference type="NCBI Taxonomy" id="1925591"/>
    <lineage>
        <taxon>Bacteria</taxon>
        <taxon>Bacillati</taxon>
        <taxon>Cyanobacteriota</taxon>
        <taxon>Cyanophyceae</taxon>
        <taxon>Desertifilales</taxon>
        <taxon>Desertifilaceae</taxon>
        <taxon>Roseofilum</taxon>
    </lineage>
</organism>
<dbReference type="PROSITE" id="PS50113">
    <property type="entry name" value="PAC"/>
    <property type="match status" value="1"/>
</dbReference>
<keyword evidence="11" id="KW-0472">Membrane</keyword>
<dbReference type="InterPro" id="IPR000014">
    <property type="entry name" value="PAS"/>
</dbReference>
<keyword evidence="12" id="KW-0131">Cell cycle</keyword>
<dbReference type="PROSITE" id="PS50112">
    <property type="entry name" value="PAS"/>
    <property type="match status" value="1"/>
</dbReference>
<evidence type="ECO:0000256" key="3">
    <source>
        <dbReference type="ARBA" id="ARBA00006402"/>
    </source>
</evidence>
<dbReference type="InterPro" id="IPR001789">
    <property type="entry name" value="Sig_transdc_resp-reg_receiver"/>
</dbReference>
<dbReference type="Proteomes" id="UP000183940">
    <property type="component" value="Unassembled WGS sequence"/>
</dbReference>
<dbReference type="Gene3D" id="1.10.287.130">
    <property type="match status" value="1"/>
</dbReference>
<feature type="domain" description="Response regulatory" evidence="17">
    <location>
        <begin position="1137"/>
        <end position="1252"/>
    </location>
</feature>
<comment type="catalytic activity">
    <reaction evidence="1">
        <text>ATP + protein L-histidine = ADP + protein N-phospho-L-histidine.</text>
        <dbReference type="EC" id="2.7.13.3"/>
    </reaction>
</comment>
<dbReference type="InterPro" id="IPR004358">
    <property type="entry name" value="Sig_transdc_His_kin-like_C"/>
</dbReference>
<evidence type="ECO:0000256" key="1">
    <source>
        <dbReference type="ARBA" id="ARBA00000085"/>
    </source>
</evidence>
<keyword evidence="15" id="KW-0175">Coiled coil</keyword>
<evidence type="ECO:0000256" key="8">
    <source>
        <dbReference type="ARBA" id="ARBA00022777"/>
    </source>
</evidence>
<accession>A0A1L9QR38</accession>
<dbReference type="PANTHER" id="PTHR43047">
    <property type="entry name" value="TWO-COMPONENT HISTIDINE PROTEIN KINASE"/>
    <property type="match status" value="1"/>
</dbReference>
<evidence type="ECO:0000259" key="18">
    <source>
        <dbReference type="PROSITE" id="PS50112"/>
    </source>
</evidence>
<dbReference type="SMART" id="SM00448">
    <property type="entry name" value="REC"/>
    <property type="match status" value="1"/>
</dbReference>
<dbReference type="SUPFAM" id="SSF55874">
    <property type="entry name" value="ATPase domain of HSP90 chaperone/DNA topoisomerase II/histidine kinase"/>
    <property type="match status" value="1"/>
</dbReference>
<comment type="similarity">
    <text evidence="3">In the N-terminal section; belongs to the phytochrome family.</text>
</comment>
<sequence>MAGQYFKLKLPWIFGCVLSLGILAVWSKLESQDRELVQQSILEEAEILQIHLESQFREQILALQRMGDRWEAAGGTPEILWQKDALNYVEDFAGLQALAWVDMNHQIRWSVSPEHPQLTAHINLNQNADYKRTLDSSYYTQQMTLTENFLLSGGDRGILIVDPLFLELEPNAEDSTFNGYIVSVVNLETLFDYLLEPLRHHHYQLIIIQGEQVIYQKELSQEIDVDRKVIKTVNLYGQMLKFTLYPQKWWIQKLHSPFPSQFLAGGLLTSWSIALGISILQSWRNKLNVIQTINQKLNQEMMDRQQAELKLEEREAMLRSFYNSSPIMMGIVELLENDVVHLSDNQASARFFGTTPDAMANQRASLMGAPPEHVQRWISHYREAMETQEPVEFEYEYYVENRSYFLWATVSFIGFVHPERPRFSYLVQDISDRQLAQVALQNSEQRFRVLVSHSPVGIFQTDLQGQCLYVNPKWAEMTGCYQPESYLGDAWQQALHPEDREVIFEEWTVSSQQGRPFDLEYRFQKPDGQVVWVWGSAIAVRNDNGDITGYFGTVMDITKRKKTETTNRALMDAIPDLMIRLSRTGQFLDVMNVHPADLNAPEPEKQFPGMHLMKALPQLVTPERIGYIQTTLNTQTIQSYEYEIPLQGTVYCEECRLIPFDNESVLAVIRDITHRKQQEAALVYQLNKALLLQEITTAIRQSLEIDTIFQVAAEKIGQTFQVNRCLIHLYNPEWTLSIPVVAEYLRGNYASLQDFAVPLEGNPHVEQLMSQEEAIACDNVHTHPLLANMQPTCERIHLKSMLSVGTFYQGQINGVIGLHQCDDYRHWTKEDIELIETLAGQLGIAIAQASLLEKEISQREELIQKNQELEQAKAMADSANRAKSEFLANMSHEIRTPMNAVLGFTELLKPLLQKPLSQEYLQAIAASSKTLLSLINDILDLSKIEAGRLELDPEPSYLKNIFNDIYNIFLHKAQDKGLSLQMNLDDHLPDLVIFDEVRLRQILFNVVGNAIKFTASGMVQISLESKEDSNNEDRINLEIRIRDTGIGISESDQAYIFDAFTQSQGQSNRKFGGTGLGLAITRRLVDMMGGTIELQSKLAQGSLFIFRFLDVTISHSRVLESVQEYPISDLNQFQPSTILVVDDIVSNRELIRGYFRDTAHTLLFAEDGEEAIRVTFKYVPDLILLDLRMPRMNGREVANFLKENEKTNHIPIVIVTASSEFKDEQQLKSICQGFVLKPVKISDLIRVLQSLLPPSQELDSSSSPNDIAPVNPEVNSFESSLTPVHLAELLEKLTILEENSWVGLSETLEIEEVEQFVEDLQTLTIKYHYLPLVNYIQNLEKQLDNFDWDMIPQTVLKFKTLLENVAEEVGRS</sequence>
<evidence type="ECO:0000256" key="4">
    <source>
        <dbReference type="ARBA" id="ARBA00012438"/>
    </source>
</evidence>
<evidence type="ECO:0000259" key="20">
    <source>
        <dbReference type="PROSITE" id="PS50839"/>
    </source>
</evidence>
<evidence type="ECO:0000313" key="22">
    <source>
        <dbReference type="Proteomes" id="UP000183940"/>
    </source>
</evidence>
<dbReference type="PRINTS" id="PR00344">
    <property type="entry name" value="BCTRLSENSOR"/>
</dbReference>
<dbReference type="InterPro" id="IPR003594">
    <property type="entry name" value="HATPase_dom"/>
</dbReference>
<keyword evidence="22" id="KW-1185">Reference proteome</keyword>
<dbReference type="InterPro" id="IPR011006">
    <property type="entry name" value="CheY-like_superfamily"/>
</dbReference>
<comment type="subcellular location">
    <subcellularLocation>
        <location evidence="2">Membrane</location>
    </subcellularLocation>
</comment>
<dbReference type="InterPro" id="IPR029016">
    <property type="entry name" value="GAF-like_dom_sf"/>
</dbReference>
<dbReference type="InterPro" id="IPR003661">
    <property type="entry name" value="HisK_dim/P_dom"/>
</dbReference>
<dbReference type="CDD" id="cd00130">
    <property type="entry name" value="PAS"/>
    <property type="match status" value="1"/>
</dbReference>
<dbReference type="InterPro" id="IPR035965">
    <property type="entry name" value="PAS-like_dom_sf"/>
</dbReference>
<feature type="domain" description="PAC" evidence="19">
    <location>
        <begin position="517"/>
        <end position="569"/>
    </location>
</feature>
<dbReference type="InterPro" id="IPR000700">
    <property type="entry name" value="PAS-assoc_C"/>
</dbReference>
<dbReference type="Pfam" id="PF01590">
    <property type="entry name" value="GAF"/>
    <property type="match status" value="1"/>
</dbReference>
<keyword evidence="9" id="KW-0067">ATP-binding</keyword>
<evidence type="ECO:0000256" key="11">
    <source>
        <dbReference type="ARBA" id="ARBA00023136"/>
    </source>
</evidence>
<dbReference type="SUPFAM" id="SSF55785">
    <property type="entry name" value="PYP-like sensor domain (PAS domain)"/>
    <property type="match status" value="3"/>
</dbReference>
<feature type="coiled-coil region" evidence="15">
    <location>
        <begin position="280"/>
        <end position="314"/>
    </location>
</feature>
<dbReference type="Pfam" id="PF02518">
    <property type="entry name" value="HATPase_c"/>
    <property type="match status" value="1"/>
</dbReference>
<dbReference type="EC" id="2.7.13.3" evidence="4"/>
<dbReference type="InterPro" id="IPR006189">
    <property type="entry name" value="CHASE_dom"/>
</dbReference>
<dbReference type="SMART" id="SM00387">
    <property type="entry name" value="HATPase_c"/>
    <property type="match status" value="1"/>
</dbReference>
<evidence type="ECO:0000256" key="10">
    <source>
        <dbReference type="ARBA" id="ARBA00023012"/>
    </source>
</evidence>
<evidence type="ECO:0000256" key="5">
    <source>
        <dbReference type="ARBA" id="ARBA00022553"/>
    </source>
</evidence>
<dbReference type="SUPFAM" id="SSF47384">
    <property type="entry name" value="Homodimeric domain of signal transducing histidine kinase"/>
    <property type="match status" value="1"/>
</dbReference>
<dbReference type="CDD" id="cd16922">
    <property type="entry name" value="HATPase_EvgS-ArcB-TorS-like"/>
    <property type="match status" value="1"/>
</dbReference>
<keyword evidence="7" id="KW-0547">Nucleotide-binding</keyword>
<dbReference type="NCBIfam" id="TIGR00229">
    <property type="entry name" value="sensory_box"/>
    <property type="match status" value="2"/>
</dbReference>
<dbReference type="GO" id="GO:0005524">
    <property type="term" value="F:ATP binding"/>
    <property type="evidence" value="ECO:0007669"/>
    <property type="project" value="UniProtKB-KW"/>
</dbReference>
<dbReference type="Gene3D" id="3.30.450.40">
    <property type="match status" value="1"/>
</dbReference>
<dbReference type="SMART" id="SM00086">
    <property type="entry name" value="PAC"/>
    <property type="match status" value="1"/>
</dbReference>
<evidence type="ECO:0000256" key="6">
    <source>
        <dbReference type="ARBA" id="ARBA00022679"/>
    </source>
</evidence>
<evidence type="ECO:0000259" key="17">
    <source>
        <dbReference type="PROSITE" id="PS50110"/>
    </source>
</evidence>
<dbReference type="SMART" id="SM00388">
    <property type="entry name" value="HisKA"/>
    <property type="match status" value="1"/>
</dbReference>
<keyword evidence="10" id="KW-0902">Two-component regulatory system</keyword>
<evidence type="ECO:0000256" key="2">
    <source>
        <dbReference type="ARBA" id="ARBA00004370"/>
    </source>
</evidence>
<comment type="caution">
    <text evidence="21">The sequence shown here is derived from an EMBL/GenBank/DDBJ whole genome shotgun (WGS) entry which is preliminary data.</text>
</comment>
<evidence type="ECO:0000256" key="15">
    <source>
        <dbReference type="SAM" id="Coils"/>
    </source>
</evidence>
<feature type="domain" description="Histidine kinase" evidence="16">
    <location>
        <begin position="889"/>
        <end position="1112"/>
    </location>
</feature>
<evidence type="ECO:0000256" key="12">
    <source>
        <dbReference type="ARBA" id="ARBA00023306"/>
    </source>
</evidence>
<dbReference type="CDD" id="cd00082">
    <property type="entry name" value="HisKA"/>
    <property type="match status" value="1"/>
</dbReference>
<dbReference type="EMBL" id="MLAW01000021">
    <property type="protein sequence ID" value="OJJ25096.1"/>
    <property type="molecule type" value="Genomic_DNA"/>
</dbReference>
<dbReference type="Gene3D" id="3.40.50.2300">
    <property type="match status" value="1"/>
</dbReference>
<dbReference type="FunFam" id="1.10.287.130:FF:000038">
    <property type="entry name" value="Sensory transduction histidine kinase"/>
    <property type="match status" value="1"/>
</dbReference>
<gene>
    <name evidence="21" type="ORF">BI308_12950</name>
</gene>
<dbReference type="GO" id="GO:0016020">
    <property type="term" value="C:membrane"/>
    <property type="evidence" value="ECO:0007669"/>
    <property type="project" value="UniProtKB-SubCell"/>
</dbReference>
<dbReference type="InterPro" id="IPR005467">
    <property type="entry name" value="His_kinase_dom"/>
</dbReference>
<dbReference type="SMART" id="SM00065">
    <property type="entry name" value="GAF"/>
    <property type="match status" value="1"/>
</dbReference>
<dbReference type="Gene3D" id="3.30.565.10">
    <property type="entry name" value="Histidine kinase-like ATPase, C-terminal domain"/>
    <property type="match status" value="1"/>
</dbReference>
<feature type="domain" description="PAS" evidence="18">
    <location>
        <begin position="443"/>
        <end position="503"/>
    </location>
</feature>
<dbReference type="SUPFAM" id="SSF55781">
    <property type="entry name" value="GAF domain-like"/>
    <property type="match status" value="1"/>
</dbReference>
<feature type="domain" description="CHASE" evidence="20">
    <location>
        <begin position="122"/>
        <end position="198"/>
    </location>
</feature>
<dbReference type="STRING" id="1925591.BI308_12950"/>
<dbReference type="Pfam" id="PF13426">
    <property type="entry name" value="PAS_9"/>
    <property type="match status" value="1"/>
</dbReference>
<keyword evidence="8" id="KW-0418">Kinase</keyword>
<feature type="coiled-coil region" evidence="15">
    <location>
        <begin position="852"/>
        <end position="889"/>
    </location>
</feature>
<dbReference type="Pfam" id="PF00512">
    <property type="entry name" value="HisKA"/>
    <property type="match status" value="1"/>
</dbReference>
<protein>
    <recommendedName>
        <fullName evidence="13">Circadian input-output histidine kinase CikA</fullName>
        <ecNumber evidence="4">2.7.13.3</ecNumber>
    </recommendedName>
</protein>
<proteinExistence type="inferred from homology"/>
<dbReference type="SMART" id="SM00091">
    <property type="entry name" value="PAS"/>
    <property type="match status" value="2"/>
</dbReference>
<dbReference type="InterPro" id="IPR003018">
    <property type="entry name" value="GAF"/>
</dbReference>
<reference evidence="21" key="1">
    <citation type="submission" date="2016-10" db="EMBL/GenBank/DDBJ databases">
        <title>CRISPR-Cas defence system in Roseofilum reptotaenium: evidence of a bacteriophage-cyanobacterium arms race in the coral black band disease.</title>
        <authorList>
            <person name="Buerger P."/>
            <person name="Wood-Charlson E.M."/>
            <person name="Weynberg K.D."/>
            <person name="Willis B."/>
            <person name="Van Oppen M.J."/>
        </authorList>
    </citation>
    <scope>NUCLEOTIDE SEQUENCE [LARGE SCALE GENOMIC DNA]</scope>
    <source>
        <strain evidence="21">AO1-A</strain>
    </source>
</reference>
<dbReference type="PROSITE" id="PS50839">
    <property type="entry name" value="CHASE"/>
    <property type="match status" value="1"/>
</dbReference>
<dbReference type="InterPro" id="IPR013655">
    <property type="entry name" value="PAS_fold_3"/>
</dbReference>